<protein>
    <submittedName>
        <fullName evidence="4">Enoyl-[acyl-carrier-protein] reductase FabK</fullName>
    </submittedName>
</protein>
<accession>A0A7V4KBK1</accession>
<dbReference type="AlphaFoldDB" id="A0A7V4KBK1"/>
<name>A0A7V4KBK1_FERPE</name>
<dbReference type="InterPro" id="IPR017569">
    <property type="entry name" value="Enoyl_ACP_red-II_put"/>
</dbReference>
<gene>
    <name evidence="4" type="primary">fabK</name>
    <name evidence="4" type="ORF">ENT78_00640</name>
</gene>
<keyword evidence="1" id="KW-0285">Flavoprotein</keyword>
<dbReference type="GO" id="GO:0018580">
    <property type="term" value="F:nitronate monooxygenase activity"/>
    <property type="evidence" value="ECO:0007669"/>
    <property type="project" value="InterPro"/>
</dbReference>
<dbReference type="PANTHER" id="PTHR32332:SF20">
    <property type="entry name" value="2-NITROPROPANE DIOXYGENASE-LIKE PROTEIN"/>
    <property type="match status" value="1"/>
</dbReference>
<evidence type="ECO:0000256" key="3">
    <source>
        <dbReference type="ARBA" id="ARBA00023002"/>
    </source>
</evidence>
<reference evidence="4" key="1">
    <citation type="journal article" date="2020" name="mSystems">
        <title>Genome- and Community-Level Interaction Insights into Carbon Utilization and Element Cycling Functions of Hydrothermarchaeota in Hydrothermal Sediment.</title>
        <authorList>
            <person name="Zhou Z."/>
            <person name="Liu Y."/>
            <person name="Xu W."/>
            <person name="Pan J."/>
            <person name="Luo Z.H."/>
            <person name="Li M."/>
        </authorList>
    </citation>
    <scope>NUCLEOTIDE SEQUENCE [LARGE SCALE GENOMIC DNA]</scope>
    <source>
        <strain evidence="4">SpSt-61</strain>
    </source>
</reference>
<evidence type="ECO:0000256" key="2">
    <source>
        <dbReference type="ARBA" id="ARBA00022643"/>
    </source>
</evidence>
<comment type="caution">
    <text evidence="4">The sequence shown here is derived from an EMBL/GenBank/DDBJ whole genome shotgun (WGS) entry which is preliminary data.</text>
</comment>
<keyword evidence="3" id="KW-0560">Oxidoreductase</keyword>
<dbReference type="PANTHER" id="PTHR32332">
    <property type="entry name" value="2-NITROPROPANE DIOXYGENASE"/>
    <property type="match status" value="1"/>
</dbReference>
<dbReference type="Pfam" id="PF03060">
    <property type="entry name" value="NMO"/>
    <property type="match status" value="2"/>
</dbReference>
<evidence type="ECO:0000313" key="4">
    <source>
        <dbReference type="EMBL" id="HGU52032.1"/>
    </source>
</evidence>
<dbReference type="NCBIfam" id="TIGR03151">
    <property type="entry name" value="enACPred_II"/>
    <property type="match status" value="1"/>
</dbReference>
<dbReference type="CDD" id="cd04730">
    <property type="entry name" value="NPD_like"/>
    <property type="match status" value="1"/>
</dbReference>
<organism evidence="4">
    <name type="scientific">Fervidobacterium pennivorans</name>
    <dbReference type="NCBI Taxonomy" id="93466"/>
    <lineage>
        <taxon>Bacteria</taxon>
        <taxon>Thermotogati</taxon>
        <taxon>Thermotogota</taxon>
        <taxon>Thermotogae</taxon>
        <taxon>Thermotogales</taxon>
        <taxon>Fervidobacteriaceae</taxon>
        <taxon>Fervidobacterium</taxon>
    </lineage>
</organism>
<keyword evidence="2" id="KW-0288">FMN</keyword>
<sequence>MNFKQSNRICRLLNIEYPIIMGGMSWAGTPKLAAAVSNAGGLGVIGSGAMNRALLKEAIDTVRNLTDKPFGVNIILVSPYADELVDLVIEEKVPVVTFGAGNPSKYMSKLKEAGIKVLPVVASDNMAKMMERIGADAVIAEGMESGGHIGEVTTLVLVNAVCRAVKIPVIAAGGIADGKSMAAMFALGAEGIQMGTRFIASTEADTHENFKKLIIKSSIRDTVITGAPLGHPARVIETRFAKKVKELETKNLQEAEEVLVGSLRKAVIDGNIEEGSFMAGQCVGLINEIKSVKEIITDIVNEFYATIQRLCELLK</sequence>
<dbReference type="InterPro" id="IPR013785">
    <property type="entry name" value="Aldolase_TIM"/>
</dbReference>
<dbReference type="InterPro" id="IPR004136">
    <property type="entry name" value="NMO"/>
</dbReference>
<dbReference type="SUPFAM" id="SSF51412">
    <property type="entry name" value="Inosine monophosphate dehydrogenase (IMPDH)"/>
    <property type="match status" value="1"/>
</dbReference>
<dbReference type="EMBL" id="DSZZ01000032">
    <property type="protein sequence ID" value="HGU52032.1"/>
    <property type="molecule type" value="Genomic_DNA"/>
</dbReference>
<proteinExistence type="predicted"/>
<dbReference type="Gene3D" id="3.20.20.70">
    <property type="entry name" value="Aldolase class I"/>
    <property type="match status" value="1"/>
</dbReference>
<evidence type="ECO:0000256" key="1">
    <source>
        <dbReference type="ARBA" id="ARBA00022630"/>
    </source>
</evidence>